<dbReference type="GO" id="GO:0042759">
    <property type="term" value="P:long-chain fatty acid biosynthetic process"/>
    <property type="evidence" value="ECO:0007669"/>
    <property type="project" value="TreeGrafter"/>
</dbReference>
<dbReference type="PANTHER" id="PTHR12670:SF1">
    <property type="entry name" value="NEUTRAL CERAMIDASE"/>
    <property type="match status" value="1"/>
</dbReference>
<dbReference type="EMBL" id="GEBQ01019575">
    <property type="protein sequence ID" value="JAT20402.1"/>
    <property type="molecule type" value="Transcribed_RNA"/>
</dbReference>
<dbReference type="GO" id="GO:0016020">
    <property type="term" value="C:membrane"/>
    <property type="evidence" value="ECO:0007669"/>
    <property type="project" value="GOC"/>
</dbReference>
<dbReference type="GO" id="GO:0046514">
    <property type="term" value="P:ceramide catabolic process"/>
    <property type="evidence" value="ECO:0007669"/>
    <property type="project" value="InterPro"/>
</dbReference>
<organism evidence="3">
    <name type="scientific">Graphocephala atropunctata</name>
    <dbReference type="NCBI Taxonomy" id="36148"/>
    <lineage>
        <taxon>Eukaryota</taxon>
        <taxon>Metazoa</taxon>
        <taxon>Ecdysozoa</taxon>
        <taxon>Arthropoda</taxon>
        <taxon>Hexapoda</taxon>
        <taxon>Insecta</taxon>
        <taxon>Pterygota</taxon>
        <taxon>Neoptera</taxon>
        <taxon>Paraneoptera</taxon>
        <taxon>Hemiptera</taxon>
        <taxon>Auchenorrhyncha</taxon>
        <taxon>Membracoidea</taxon>
        <taxon>Cicadellidae</taxon>
        <taxon>Cicadellinae</taxon>
        <taxon>Cicadellini</taxon>
        <taxon>Graphocephala</taxon>
    </lineage>
</organism>
<name>A0A1B6L9L2_9HEMI</name>
<sequence length="108" mass="12203">VPGVGSHESDEDRLARNHLQHEGSYLTVERLDGEVWTVVATDASWETQFLWTSGILGTSEVEVRWSVPLQTPPGTYRINYFGHFKYYVYSPVEPISGTTRNFQVVAEG</sequence>
<comment type="similarity">
    <text evidence="1">Belongs to the neutral ceramidase family.</text>
</comment>
<evidence type="ECO:0000256" key="1">
    <source>
        <dbReference type="ARBA" id="ARBA00009835"/>
    </source>
</evidence>
<dbReference type="Gene3D" id="2.60.40.2300">
    <property type="entry name" value="Neutral/alkaline non-lysosomal ceramidase, C-terminal domain"/>
    <property type="match status" value="1"/>
</dbReference>
<gene>
    <name evidence="3" type="ORF">g.15121</name>
</gene>
<proteinExistence type="inferred from homology"/>
<dbReference type="InterPro" id="IPR006823">
    <property type="entry name" value="Ceramidase_alk"/>
</dbReference>
<dbReference type="InterPro" id="IPR031331">
    <property type="entry name" value="NEUT/ALK_ceramidase_C"/>
</dbReference>
<dbReference type="Pfam" id="PF17048">
    <property type="entry name" value="Ceramidse_alk_C"/>
    <property type="match status" value="1"/>
</dbReference>
<dbReference type="GO" id="GO:0017040">
    <property type="term" value="F:N-acylsphingosine amidohydrolase activity"/>
    <property type="evidence" value="ECO:0007669"/>
    <property type="project" value="InterPro"/>
</dbReference>
<dbReference type="GO" id="GO:0005576">
    <property type="term" value="C:extracellular region"/>
    <property type="evidence" value="ECO:0007669"/>
    <property type="project" value="TreeGrafter"/>
</dbReference>
<accession>A0A1B6L9L2</accession>
<protein>
    <recommendedName>
        <fullName evidence="2">Neutral/alkaline non-lysosomal ceramidase C-terminal domain-containing protein</fullName>
    </recommendedName>
</protein>
<evidence type="ECO:0000313" key="3">
    <source>
        <dbReference type="EMBL" id="JAT20402.1"/>
    </source>
</evidence>
<feature type="domain" description="Neutral/alkaline non-lysosomal ceramidase C-terminal" evidence="2">
    <location>
        <begin position="16"/>
        <end position="104"/>
    </location>
</feature>
<reference evidence="3" key="1">
    <citation type="submission" date="2015-11" db="EMBL/GenBank/DDBJ databases">
        <title>De novo transcriptome assembly of four potential Pierce s Disease insect vectors from Arizona vineyards.</title>
        <authorList>
            <person name="Tassone E.E."/>
        </authorList>
    </citation>
    <scope>NUCLEOTIDE SEQUENCE</scope>
</reference>
<feature type="non-terminal residue" evidence="3">
    <location>
        <position position="1"/>
    </location>
</feature>
<dbReference type="AlphaFoldDB" id="A0A1B6L9L2"/>
<dbReference type="PANTHER" id="PTHR12670">
    <property type="entry name" value="CERAMIDASE"/>
    <property type="match status" value="1"/>
</dbReference>
<dbReference type="GO" id="GO:0046512">
    <property type="term" value="P:sphingosine biosynthetic process"/>
    <property type="evidence" value="ECO:0007669"/>
    <property type="project" value="TreeGrafter"/>
</dbReference>
<dbReference type="InterPro" id="IPR038445">
    <property type="entry name" value="NCDase_C_sf"/>
</dbReference>
<evidence type="ECO:0000259" key="2">
    <source>
        <dbReference type="Pfam" id="PF17048"/>
    </source>
</evidence>